<keyword evidence="1" id="KW-0436">Ligase</keyword>
<reference evidence="1" key="1">
    <citation type="submission" date="2020-04" db="EMBL/GenBank/DDBJ databases">
        <authorList>
            <person name="Hogendoorn C."/>
        </authorList>
    </citation>
    <scope>NUCLEOTIDE SEQUENCE</scope>
    <source>
        <strain evidence="1">FAVT5</strain>
    </source>
</reference>
<dbReference type="EC" id="6.1.1.-" evidence="1"/>
<organism evidence="1 2">
    <name type="scientific">Kyrpidia spormannii</name>
    <dbReference type="NCBI Taxonomy" id="2055160"/>
    <lineage>
        <taxon>Bacteria</taxon>
        <taxon>Bacillati</taxon>
        <taxon>Bacillota</taxon>
        <taxon>Bacilli</taxon>
        <taxon>Bacillales</taxon>
        <taxon>Alicyclobacillaceae</taxon>
        <taxon>Kyrpidia</taxon>
    </lineage>
</organism>
<keyword evidence="2" id="KW-1185">Reference proteome</keyword>
<name>A0ACA8ZBW0_9BACL</name>
<evidence type="ECO:0000313" key="2">
    <source>
        <dbReference type="Proteomes" id="UP000501793"/>
    </source>
</evidence>
<dbReference type="EMBL" id="LR792684">
    <property type="protein sequence ID" value="CAB3393991.1"/>
    <property type="molecule type" value="Genomic_DNA"/>
</dbReference>
<evidence type="ECO:0000313" key="1">
    <source>
        <dbReference type="EMBL" id="CAB3393991.1"/>
    </source>
</evidence>
<proteinExistence type="predicted"/>
<accession>A0ACA8ZBW0</accession>
<protein>
    <submittedName>
        <fullName evidence="1">Glutamyl-Q tRNA(Asp) synthetase</fullName>
        <ecNumber evidence="1">6.1.1.-</ecNumber>
    </submittedName>
</protein>
<dbReference type="Proteomes" id="UP000501793">
    <property type="component" value="Chromosome"/>
</dbReference>
<sequence>MSAVMAEGIRGRFAPSPTGFLHLGHAWVALLSWLQVRGSGGSWVLRVEDLDPDRSRDVYAEALREDLTWLGLDPDEGFGVGGLHAPYRQSERVDRYEAAFRALRERGEVYPCFCTRSRVREAERGAALAPHGPLTGCPGRCAERPERERRRLVAEGERPHWRYRVRRSRDEWEDGCRGHQSWERGEGNWDPILRRRDGTFGYMLAVVVDDGEMQITDVLRGDDLLTATPIQRDLFGTLGLPVPRYAHVPLLVDSAGRRLSKRHGALALRELRRSGVKPEAVIGRLAAWAGCVERPEPCRPGELIGLLDLAKVGRRWPGRIVVQER</sequence>
<gene>
    <name evidence="1" type="primary">gluQ</name>
    <name evidence="1" type="ORF">FAVT5_2658</name>
</gene>